<keyword evidence="1" id="KW-1133">Transmembrane helix</keyword>
<dbReference type="Gene3D" id="2.160.20.120">
    <property type="match status" value="1"/>
</dbReference>
<name>A0A1H1ZKX6_MUCMA</name>
<evidence type="ECO:0000313" key="2">
    <source>
        <dbReference type="EMBL" id="SDT33866.1"/>
    </source>
</evidence>
<dbReference type="AlphaFoldDB" id="A0A1H1ZKX6"/>
<dbReference type="STRING" id="652787.SAMN05216490_3137"/>
<dbReference type="RefSeq" id="WP_157682166.1">
    <property type="nucleotide sequence ID" value="NZ_LT629740.1"/>
</dbReference>
<proteinExistence type="predicted"/>
<keyword evidence="1" id="KW-0472">Membrane</keyword>
<dbReference type="Proteomes" id="UP000199679">
    <property type="component" value="Chromosome I"/>
</dbReference>
<accession>A0A1H1ZKX6</accession>
<keyword evidence="1" id="KW-0812">Transmembrane</keyword>
<sequence length="243" mass="27389">MKTSNKLIVAAMLLIFIALFIYDEMLKTEYVSGRYRDPYRNYVSLNFKDFDAIDINSSTIANAKIVQGPFSIRIDKDAKEYVNITQKGNRLTVSADFKYSFLNNANPYVVIISCPKLNQLHTSATYTLHNSAVTDTIVLWQMREVLVDGFKLDSLLVNQDYGSTILIKNSHINYLSGVVGKANGSGSVIKLFKTNQFESVKLDIQNRSQMEVNNIQIPKLDYHLADSAKLILNGEAGNYLKKP</sequence>
<evidence type="ECO:0000313" key="3">
    <source>
        <dbReference type="Proteomes" id="UP000199679"/>
    </source>
</evidence>
<gene>
    <name evidence="2" type="ORF">SAMN05216490_3137</name>
</gene>
<feature type="transmembrane region" description="Helical" evidence="1">
    <location>
        <begin position="6"/>
        <end position="26"/>
    </location>
</feature>
<organism evidence="2 3">
    <name type="scientific">Mucilaginibacter mallensis</name>
    <dbReference type="NCBI Taxonomy" id="652787"/>
    <lineage>
        <taxon>Bacteria</taxon>
        <taxon>Pseudomonadati</taxon>
        <taxon>Bacteroidota</taxon>
        <taxon>Sphingobacteriia</taxon>
        <taxon>Sphingobacteriales</taxon>
        <taxon>Sphingobacteriaceae</taxon>
        <taxon>Mucilaginibacter</taxon>
    </lineage>
</organism>
<evidence type="ECO:0000256" key="1">
    <source>
        <dbReference type="SAM" id="Phobius"/>
    </source>
</evidence>
<keyword evidence="3" id="KW-1185">Reference proteome</keyword>
<dbReference type="EMBL" id="LT629740">
    <property type="protein sequence ID" value="SDT33866.1"/>
    <property type="molecule type" value="Genomic_DNA"/>
</dbReference>
<reference evidence="2 3" key="1">
    <citation type="submission" date="2016-10" db="EMBL/GenBank/DDBJ databases">
        <authorList>
            <person name="de Groot N.N."/>
        </authorList>
    </citation>
    <scope>NUCLEOTIDE SEQUENCE [LARGE SCALE GENOMIC DNA]</scope>
    <source>
        <strain evidence="2 3">MP1X4</strain>
    </source>
</reference>
<dbReference type="OrthoDB" id="850138at2"/>
<protein>
    <submittedName>
        <fullName evidence="2">Uncharacterized protein</fullName>
    </submittedName>
</protein>